<proteinExistence type="predicted"/>
<dbReference type="Proteomes" id="UP000306918">
    <property type="component" value="Unassembled WGS sequence"/>
</dbReference>
<sequence>MRNRTKKYTAWFFLIIFGIETVYPGMAYALTSGPAQPEMQKFKPAGDSEMVDLFTGNFKYNIPLVDVGGYPLNLSYGSGEGMEDEASWVGFGWSFNPGAINRTLRGLPDDFNGEKIKKDYTRKEFKKIGGNIILKPSFFGWEIAKPSIKVGVYKDNYYGVGAEVGLSLSNQLSKNQTSALNLGLDFSSDNREGASFTPSLSLGQHDDHGAEVATNSFNGSLTYNTRSGLKQISLGASFATSDNSMDAVNLDFNAVKYFGQTYTPSFHTNTRNSGFTFSFDIGPKVFGGYFGLGGNGYTYHEKILEKTIYAPAFGYMHYTNGRRNTNALIDFNREKDGIYVPGTPGIPVPVATHDLFTATGQAGSLQFRPYFNGNYLVFDKAFSNSTNNTTLGLTVGVGNLLQTGGRVNYLEGEAKTGKWVQNNAFLHHNGEPEFDASKPDAEPVHFKQTGELTKVDEAYYDLARKDKTVQVVTNGKYHHYSGAMAWTTFKSHEPVFDQIGNNELKKNKREIRTTSISYLTALQAAKYRTDYLSERMEPGVKNAHHISEITVTDDGGKRMVYGVPVYNRGQYEASFSVEGPQGNNLEKARKTGLITYTPGVENSKSNNKGRDNLFSREHLPAYATSYLLTGVLSPDYVDVTENGITDDDLGTAYKFNYTKTTTGFQWRAPYAENTANFNEGFVSDPKDDKGSYVGGTKELWYLNSVESKTMIAIFETSNREDGLGVKGENGGQNKNVRLKKLDRIKLFSKADWLKNGNNATPIKIVHFEYDYSIHPNVPNNSGDPFNKSGTLLTNPNEIANPAINVNFKKGKLTLKKVYFTFGNNTRGQSNPYEFSYDMRKVTDVFGSTLPAPNPYPYDQSQNAPEVNNEYAMRQADRWGTYKPTWYNRLTGSSATDGKMNNSEFPYVIQKNDDGNTALDYNERTLDDLFASMWQLNKIITPTGSTINIEYEADDYGYVQNRRAMQMCFIKGVGNGTTNNSGMVGANGFTVELPEQVSNDDEFRKRYLKGPDGLMPNNLYYKIYTDLNNQNRYEYVQGYAEIDPAACQLINSTTAFIAFKKLSSNKYSPVSKAAWQMMRSELPQFAYDNYDNSDVSFSQGAIKSLIQAVVNMKEFIEPFEKSASKKGFANRIDLSKSMIRLCNPYYNKIGGGARVRKITFEDAWHEMSHQTGKTARYGQLYEYTVKDAGGLPISTGVAAYEPQIGNEENPFHEPIPYTEKVHWAPDKLHFVERPFCETWFPAASVGYSKVTVTNFGDTYAQGGALEKFSGYIEAEFYTAKDFPTLVDNLPLEPFTYENNILLKLFTCTSVKKVVTSQGFKVEVNDMHGKPKSMKVFDMGGGKLSSTEYFYNVEDEQAETKALKNEVDILKPEEGWKIEPELLGMDVDLVTDARESTDESFGVGVGIYVGKFIIPSPIPIPMFFGAGNFGYNVTRHAYNSISFVKVIHKYGILKKVRTEKNGSSITSENLLWDGETGNVLLTRTQNEFNDYTYAFNYPAYWAEGHEGMGAAYKNIGAVFTNFITGTDGKVPAAYEQYLVSGDELISEDYTRKGWVIKSTVDGSLRFINEEGGFITAIGKFYLLRSGRRNQTGAGVGSIVCMNNPVVQTGTGRSLQFSVANKILDAKAVLYSNEWSVPVPDQLVMYCPPGIYAPQGEPGHYTVHSQSSTECSSLFKASSISGAESRSYLNFNTVSSIPANAQIESVVLRLYATDWSGSSNTSKLERVKQVLDCNQGQATWQNQPPVAASTVVTLPAISSSGYIETNITAMFKEWYSTRDIPQFSVRLSMINGNSGHINFYGAPGMHGFYKPELKVCYKYDACGDPIDQVVNPYVKGVLGNWRPKQSFVYMVDREQKTGAPNLPGGTNIRNSGAYTAFNPFWEFPAAPLLHSNVQVDNPPVTERWVWATKSVYYDGKGNEVESVIPINRDRQGNIDAITNPFRYSTALYGYRESAAIAVATNARHNEIAFDGFEDYNFTLQSNLTQVCPIKRHFDWGLANSGSNWCLFGNCLATDIVHSGRYSWLLSTGSVSITKQAGNAAPPAIKPYAFNGPNGEPTLATNELAKGFAPVPGKQYILSMWVHDGVKTQNKINNLTVSINGQDQGVSSKVVPVVEEWKRLELVFTAGASFNLQLVPGGAIHIDDVRIFPYEGNMSSFVYDDRNMRLMAQLDENNFATFYEYDDEGTPVRVKKETERGVMTIKENRQSFRKRP</sequence>
<evidence type="ECO:0000313" key="6">
    <source>
        <dbReference type="Proteomes" id="UP000306918"/>
    </source>
</evidence>
<accession>A0A4S8I0N9</accession>
<dbReference type="NCBIfam" id="NF033679">
    <property type="entry name" value="DNRLRE_dom"/>
    <property type="match status" value="1"/>
</dbReference>
<comment type="caution">
    <text evidence="5">The sequence shown here is derived from an EMBL/GenBank/DDBJ whole genome shotgun (WGS) entry which is preliminary data.</text>
</comment>
<keyword evidence="2" id="KW-0964">Secreted</keyword>
<reference evidence="5 6" key="1">
    <citation type="submission" date="2019-04" db="EMBL/GenBank/DDBJ databases">
        <title>Niastella caeni sp. nov., isolated from activated sludge.</title>
        <authorList>
            <person name="Sheng M."/>
        </authorList>
    </citation>
    <scope>NUCLEOTIDE SEQUENCE [LARGE SCALE GENOMIC DNA]</scope>
    <source>
        <strain evidence="5 6">HX-2-15</strain>
    </source>
</reference>
<gene>
    <name evidence="5" type="ORF">FAM09_09160</name>
</gene>
<dbReference type="EMBL" id="STFF01000002">
    <property type="protein sequence ID" value="THU40044.1"/>
    <property type="molecule type" value="Genomic_DNA"/>
</dbReference>
<organism evidence="5 6">
    <name type="scientific">Niastella caeni</name>
    <dbReference type="NCBI Taxonomy" id="2569763"/>
    <lineage>
        <taxon>Bacteria</taxon>
        <taxon>Pseudomonadati</taxon>
        <taxon>Bacteroidota</taxon>
        <taxon>Chitinophagia</taxon>
        <taxon>Chitinophagales</taxon>
        <taxon>Chitinophagaceae</taxon>
        <taxon>Niastella</taxon>
    </lineage>
</organism>
<keyword evidence="3" id="KW-0732">Signal</keyword>
<comment type="subcellular location">
    <subcellularLocation>
        <location evidence="1">Secreted</location>
    </subcellularLocation>
</comment>
<evidence type="ECO:0000259" key="4">
    <source>
        <dbReference type="Pfam" id="PF24517"/>
    </source>
</evidence>
<dbReference type="InterPro" id="IPR055372">
    <property type="entry name" value="CBM96"/>
</dbReference>
<evidence type="ECO:0000256" key="1">
    <source>
        <dbReference type="ARBA" id="ARBA00004613"/>
    </source>
</evidence>
<protein>
    <submittedName>
        <fullName evidence="5">DNRLRE domain-containing protein</fullName>
    </submittedName>
</protein>
<evidence type="ECO:0000256" key="3">
    <source>
        <dbReference type="ARBA" id="ARBA00022729"/>
    </source>
</evidence>
<dbReference type="Pfam" id="PF24517">
    <property type="entry name" value="CBM96"/>
    <property type="match status" value="1"/>
</dbReference>
<name>A0A4S8I0N9_9BACT</name>
<evidence type="ECO:0000313" key="5">
    <source>
        <dbReference type="EMBL" id="THU40044.1"/>
    </source>
</evidence>
<dbReference type="OrthoDB" id="9814627at2"/>
<feature type="domain" description="Carbohydrate-binding module family 96" evidence="4">
    <location>
        <begin position="1675"/>
        <end position="1780"/>
    </location>
</feature>
<evidence type="ECO:0000256" key="2">
    <source>
        <dbReference type="ARBA" id="ARBA00022525"/>
    </source>
</evidence>
<dbReference type="GO" id="GO:0005576">
    <property type="term" value="C:extracellular region"/>
    <property type="evidence" value="ECO:0007669"/>
    <property type="project" value="UniProtKB-SubCell"/>
</dbReference>
<dbReference type="RefSeq" id="WP_136576798.1">
    <property type="nucleotide sequence ID" value="NZ_STFF01000002.1"/>
</dbReference>
<keyword evidence="6" id="KW-1185">Reference proteome</keyword>